<sequence>MANSSLRPCLKHQQPPAPSPFPFATCSSQHQQPPAPSPFPFATCSSLAPQRVHFPPSPALASTHLTHAANDYDRAPIVVMPNACALPARNDRTYTPCDDHPRKRAPRPSHTPHFPPAYPATPRAHDPFPPTALPPLVPDLSSESDESDTTPPSAPLLAPISLRLPSSAHAPKPRPSDLAFLPHPPSPEQERGRKRSPVRARGHRSSARRSEFAAPELEGCLGGF</sequence>
<reference evidence="1" key="2">
    <citation type="journal article" date="2022" name="New Phytol.">
        <title>Evolutionary transition to the ectomycorrhizal habit in the genomes of a hyperdiverse lineage of mushroom-forming fungi.</title>
        <authorList>
            <person name="Looney B."/>
            <person name="Miyauchi S."/>
            <person name="Morin E."/>
            <person name="Drula E."/>
            <person name="Courty P.E."/>
            <person name="Kohler A."/>
            <person name="Kuo A."/>
            <person name="LaButti K."/>
            <person name="Pangilinan J."/>
            <person name="Lipzen A."/>
            <person name="Riley R."/>
            <person name="Andreopoulos W."/>
            <person name="He G."/>
            <person name="Johnson J."/>
            <person name="Nolan M."/>
            <person name="Tritt A."/>
            <person name="Barry K.W."/>
            <person name="Grigoriev I.V."/>
            <person name="Nagy L.G."/>
            <person name="Hibbett D."/>
            <person name="Henrissat B."/>
            <person name="Matheny P.B."/>
            <person name="Labbe J."/>
            <person name="Martin F.M."/>
        </authorList>
    </citation>
    <scope>NUCLEOTIDE SEQUENCE</scope>
    <source>
        <strain evidence="1">FP105234-sp</strain>
    </source>
</reference>
<proteinExistence type="predicted"/>
<reference evidence="1" key="1">
    <citation type="submission" date="2021-02" db="EMBL/GenBank/DDBJ databases">
        <authorList>
            <consortium name="DOE Joint Genome Institute"/>
            <person name="Ahrendt S."/>
            <person name="Looney B.P."/>
            <person name="Miyauchi S."/>
            <person name="Morin E."/>
            <person name="Drula E."/>
            <person name="Courty P.E."/>
            <person name="Chicoki N."/>
            <person name="Fauchery L."/>
            <person name="Kohler A."/>
            <person name="Kuo A."/>
            <person name="Labutti K."/>
            <person name="Pangilinan J."/>
            <person name="Lipzen A."/>
            <person name="Riley R."/>
            <person name="Andreopoulos W."/>
            <person name="He G."/>
            <person name="Johnson J."/>
            <person name="Barry K.W."/>
            <person name="Grigoriev I.V."/>
            <person name="Nagy L."/>
            <person name="Hibbett D."/>
            <person name="Henrissat B."/>
            <person name="Matheny P.B."/>
            <person name="Labbe J."/>
            <person name="Martin F."/>
        </authorList>
    </citation>
    <scope>NUCLEOTIDE SEQUENCE</scope>
    <source>
        <strain evidence="1">FP105234-sp</strain>
    </source>
</reference>
<dbReference type="Proteomes" id="UP000814033">
    <property type="component" value="Unassembled WGS sequence"/>
</dbReference>
<organism evidence="1 2">
    <name type="scientific">Auriscalpium vulgare</name>
    <dbReference type="NCBI Taxonomy" id="40419"/>
    <lineage>
        <taxon>Eukaryota</taxon>
        <taxon>Fungi</taxon>
        <taxon>Dikarya</taxon>
        <taxon>Basidiomycota</taxon>
        <taxon>Agaricomycotina</taxon>
        <taxon>Agaricomycetes</taxon>
        <taxon>Russulales</taxon>
        <taxon>Auriscalpiaceae</taxon>
        <taxon>Auriscalpium</taxon>
    </lineage>
</organism>
<evidence type="ECO:0000313" key="2">
    <source>
        <dbReference type="Proteomes" id="UP000814033"/>
    </source>
</evidence>
<comment type="caution">
    <text evidence="1">The sequence shown here is derived from an EMBL/GenBank/DDBJ whole genome shotgun (WGS) entry which is preliminary data.</text>
</comment>
<keyword evidence="2" id="KW-1185">Reference proteome</keyword>
<dbReference type="EMBL" id="MU275840">
    <property type="protein sequence ID" value="KAI0053397.1"/>
    <property type="molecule type" value="Genomic_DNA"/>
</dbReference>
<gene>
    <name evidence="1" type="ORF">FA95DRAFT_1601041</name>
</gene>
<protein>
    <submittedName>
        <fullName evidence="1">Uncharacterized protein</fullName>
    </submittedName>
</protein>
<accession>A0ACB8SB73</accession>
<evidence type="ECO:0000313" key="1">
    <source>
        <dbReference type="EMBL" id="KAI0053397.1"/>
    </source>
</evidence>
<name>A0ACB8SB73_9AGAM</name>